<dbReference type="GO" id="GO:0008270">
    <property type="term" value="F:zinc ion binding"/>
    <property type="evidence" value="ECO:0007669"/>
    <property type="project" value="UniProtKB-KW"/>
</dbReference>
<gene>
    <name evidence="9" type="ORF">UTRI_10362</name>
</gene>
<dbReference type="SUPFAM" id="SSF57850">
    <property type="entry name" value="RING/U-box"/>
    <property type="match status" value="1"/>
</dbReference>
<organism evidence="9 10">
    <name type="scientific">Ustilago trichophora</name>
    <dbReference type="NCBI Taxonomy" id="86804"/>
    <lineage>
        <taxon>Eukaryota</taxon>
        <taxon>Fungi</taxon>
        <taxon>Dikarya</taxon>
        <taxon>Basidiomycota</taxon>
        <taxon>Ustilaginomycotina</taxon>
        <taxon>Ustilaginomycetes</taxon>
        <taxon>Ustilaginales</taxon>
        <taxon>Ustilaginaceae</taxon>
        <taxon>Ustilago</taxon>
    </lineage>
</organism>
<protein>
    <recommendedName>
        <fullName evidence="2">RING-type E3 ubiquitin transferase</fullName>
        <ecNumber evidence="2">2.3.2.27</ecNumber>
    </recommendedName>
</protein>
<keyword evidence="5" id="KW-0804">Transcription</keyword>
<dbReference type="EC" id="2.3.2.27" evidence="2"/>
<reference evidence="9 10" key="1">
    <citation type="submission" date="2018-03" db="EMBL/GenBank/DDBJ databases">
        <authorList>
            <person name="Guldener U."/>
        </authorList>
    </citation>
    <scope>NUCLEOTIDE SEQUENCE [LARGE SCALE GENOMIC DNA]</scope>
    <source>
        <strain evidence="9 10">NBRC100155</strain>
    </source>
</reference>
<feature type="region of interest" description="Disordered" evidence="7">
    <location>
        <begin position="33"/>
        <end position="52"/>
    </location>
</feature>
<dbReference type="EMBL" id="OOIN01000017">
    <property type="protein sequence ID" value="SPO27245.1"/>
    <property type="molecule type" value="Genomic_DNA"/>
</dbReference>
<keyword evidence="10" id="KW-1185">Reference proteome</keyword>
<dbReference type="PANTHER" id="PTHR46077">
    <property type="entry name" value="E3 UBIQUITIN-PROTEIN LIGASE TOPORS"/>
    <property type="match status" value="1"/>
</dbReference>
<comment type="catalytic activity">
    <reaction evidence="1">
        <text>S-ubiquitinyl-[E2 ubiquitin-conjugating enzyme]-L-cysteine + [acceptor protein]-L-lysine = [E2 ubiquitin-conjugating enzyme]-L-cysteine + N(6)-ubiquitinyl-[acceptor protein]-L-lysine.</text>
        <dbReference type="EC" id="2.3.2.27"/>
    </reaction>
</comment>
<evidence type="ECO:0000256" key="1">
    <source>
        <dbReference type="ARBA" id="ARBA00000900"/>
    </source>
</evidence>
<dbReference type="InterPro" id="IPR001841">
    <property type="entry name" value="Znf_RING"/>
</dbReference>
<evidence type="ECO:0000256" key="4">
    <source>
        <dbReference type="ARBA" id="ARBA00023015"/>
    </source>
</evidence>
<keyword evidence="3" id="KW-0808">Transferase</keyword>
<feature type="compositionally biased region" description="Basic and acidic residues" evidence="7">
    <location>
        <begin position="349"/>
        <end position="359"/>
    </location>
</feature>
<evidence type="ECO:0000256" key="7">
    <source>
        <dbReference type="SAM" id="MobiDB-lite"/>
    </source>
</evidence>
<dbReference type="SMART" id="SM00184">
    <property type="entry name" value="RING"/>
    <property type="match status" value="1"/>
</dbReference>
<dbReference type="Proteomes" id="UP000324022">
    <property type="component" value="Unassembled WGS sequence"/>
</dbReference>
<dbReference type="AlphaFoldDB" id="A0A5C3EB51"/>
<feature type="domain" description="RING-type" evidence="8">
    <location>
        <begin position="104"/>
        <end position="144"/>
    </location>
</feature>
<feature type="region of interest" description="Disordered" evidence="7">
    <location>
        <begin position="344"/>
        <end position="383"/>
    </location>
</feature>
<evidence type="ECO:0000313" key="10">
    <source>
        <dbReference type="Proteomes" id="UP000324022"/>
    </source>
</evidence>
<keyword evidence="6" id="KW-0479">Metal-binding</keyword>
<proteinExistence type="predicted"/>
<evidence type="ECO:0000259" key="8">
    <source>
        <dbReference type="PROSITE" id="PS50089"/>
    </source>
</evidence>
<accession>A0A5C3EB51</accession>
<name>A0A5C3EB51_9BASI</name>
<dbReference type="GO" id="GO:0000209">
    <property type="term" value="P:protein polyubiquitination"/>
    <property type="evidence" value="ECO:0007669"/>
    <property type="project" value="TreeGrafter"/>
</dbReference>
<evidence type="ECO:0000256" key="5">
    <source>
        <dbReference type="ARBA" id="ARBA00023163"/>
    </source>
</evidence>
<keyword evidence="6" id="KW-0862">Zinc</keyword>
<dbReference type="Gene3D" id="3.30.40.10">
    <property type="entry name" value="Zinc/RING finger domain, C3HC4 (zinc finger)"/>
    <property type="match status" value="1"/>
</dbReference>
<evidence type="ECO:0000256" key="3">
    <source>
        <dbReference type="ARBA" id="ARBA00022679"/>
    </source>
</evidence>
<dbReference type="InterPro" id="IPR013083">
    <property type="entry name" value="Znf_RING/FYVE/PHD"/>
</dbReference>
<feature type="compositionally biased region" description="Polar residues" evidence="7">
    <location>
        <begin position="363"/>
        <end position="373"/>
    </location>
</feature>
<dbReference type="PROSITE" id="PS50089">
    <property type="entry name" value="ZF_RING_2"/>
    <property type="match status" value="1"/>
</dbReference>
<sequence length="401" mass="45267">MRTPHTSTKNHVIPALTETPACSGVFLDNDDDEGLLSDSNGHSDKGKGKTRAMDLHLRSPSTAASASYRAFSPDSDITTSAATAAAAINEKEEQEDNNNDNDHCLICHSFPLNDQTVLPNCLHSQFCFGCIVRWVQIRRCCPLCLASVGEYVIHAVRGDADYLRFHLPPAPLDFVSSTASTSHIGAGATDGDTVNRAALVSRVQRARVQRQRNTSSHPTEALEFRKRIYQHTLYAAHVGSNRHTLYRTCPNPIQIRQSGEIQRRIALFLRRELSIWPEVDGEFLTQYICSLLQVFRVSDEETVRLVSEFLGARVGRHLLHELECWLRSGKQQLRFYDESPLLQYPPPSESRRRTSRDQVEQVGESSRTPQETATAADRRTEVAHRRKRLLVKLESEKRRVQ</sequence>
<dbReference type="OrthoDB" id="21204at2759"/>
<dbReference type="GO" id="GO:0061630">
    <property type="term" value="F:ubiquitin protein ligase activity"/>
    <property type="evidence" value="ECO:0007669"/>
    <property type="project" value="UniProtKB-EC"/>
</dbReference>
<keyword evidence="6" id="KW-0863">Zinc-finger</keyword>
<evidence type="ECO:0000313" key="9">
    <source>
        <dbReference type="EMBL" id="SPO27245.1"/>
    </source>
</evidence>
<evidence type="ECO:0000256" key="2">
    <source>
        <dbReference type="ARBA" id="ARBA00012483"/>
    </source>
</evidence>
<evidence type="ECO:0000256" key="6">
    <source>
        <dbReference type="PROSITE-ProRule" id="PRU00175"/>
    </source>
</evidence>
<keyword evidence="4" id="KW-0805">Transcription regulation</keyword>
<dbReference type="PANTHER" id="PTHR46077:SF1">
    <property type="entry name" value="TOP1 BINDING ARGININE_SERINE RICH PROTEIN, E3 UBIQUITIN LIGASE"/>
    <property type="match status" value="1"/>
</dbReference>
<dbReference type="GO" id="GO:0006513">
    <property type="term" value="P:protein monoubiquitination"/>
    <property type="evidence" value="ECO:0007669"/>
    <property type="project" value="TreeGrafter"/>
</dbReference>
<feature type="compositionally biased region" description="Basic and acidic residues" evidence="7">
    <location>
        <begin position="41"/>
        <end position="52"/>
    </location>
</feature>